<keyword evidence="6" id="KW-0408">Iron</keyword>
<dbReference type="FunFam" id="1.10.630.10:FF:000018">
    <property type="entry name" value="Cytochrome P450 monooxygenase"/>
    <property type="match status" value="1"/>
</dbReference>
<dbReference type="PRINTS" id="PR00385">
    <property type="entry name" value="P450"/>
</dbReference>
<evidence type="ECO:0000256" key="5">
    <source>
        <dbReference type="ARBA" id="ARBA00023002"/>
    </source>
</evidence>
<keyword evidence="5" id="KW-0560">Oxidoreductase</keyword>
<dbReference type="GO" id="GO:0016705">
    <property type="term" value="F:oxidoreductase activity, acting on paired donors, with incorporation or reduction of molecular oxygen"/>
    <property type="evidence" value="ECO:0007669"/>
    <property type="project" value="InterPro"/>
</dbReference>
<dbReference type="RefSeq" id="WP_065035233.1">
    <property type="nucleotide sequence ID" value="NZ_LZLR01000082.1"/>
</dbReference>
<evidence type="ECO:0000256" key="3">
    <source>
        <dbReference type="ARBA" id="ARBA00022617"/>
    </source>
</evidence>
<gene>
    <name evidence="8" type="ORF">A5635_20035</name>
</gene>
<comment type="similarity">
    <text evidence="2">Belongs to the cytochrome P450 family.</text>
</comment>
<dbReference type="EMBL" id="LZLR01000082">
    <property type="protein sequence ID" value="OBK23226.1"/>
    <property type="molecule type" value="Genomic_DNA"/>
</dbReference>
<evidence type="ECO:0000256" key="7">
    <source>
        <dbReference type="ARBA" id="ARBA00023033"/>
    </source>
</evidence>
<reference evidence="8 9" key="1">
    <citation type="submission" date="2016-06" db="EMBL/GenBank/DDBJ databases">
        <authorList>
            <person name="Kjaerup R.B."/>
            <person name="Dalgaard T.S."/>
            <person name="Juul-Madsen H.R."/>
        </authorList>
    </citation>
    <scope>NUCLEOTIDE SEQUENCE [LARGE SCALE GENOMIC DNA]</scope>
    <source>
        <strain evidence="8 9">1245335.1</strain>
    </source>
</reference>
<dbReference type="Pfam" id="PF00067">
    <property type="entry name" value="p450"/>
    <property type="match status" value="1"/>
</dbReference>
<dbReference type="GO" id="GO:0020037">
    <property type="term" value="F:heme binding"/>
    <property type="evidence" value="ECO:0007669"/>
    <property type="project" value="InterPro"/>
</dbReference>
<dbReference type="GO" id="GO:0005506">
    <property type="term" value="F:iron ion binding"/>
    <property type="evidence" value="ECO:0007669"/>
    <property type="project" value="InterPro"/>
</dbReference>
<protein>
    <submittedName>
        <fullName evidence="8">Cytochrome</fullName>
    </submittedName>
</protein>
<keyword evidence="7" id="KW-0503">Monooxygenase</keyword>
<keyword evidence="4" id="KW-0479">Metal-binding</keyword>
<dbReference type="AlphaFoldDB" id="A0A1A3NN23"/>
<evidence type="ECO:0000256" key="1">
    <source>
        <dbReference type="ARBA" id="ARBA00001971"/>
    </source>
</evidence>
<evidence type="ECO:0000313" key="9">
    <source>
        <dbReference type="Proteomes" id="UP000093819"/>
    </source>
</evidence>
<evidence type="ECO:0000313" key="8">
    <source>
        <dbReference type="EMBL" id="OBK23226.1"/>
    </source>
</evidence>
<comment type="caution">
    <text evidence="8">The sequence shown here is derived from an EMBL/GenBank/DDBJ whole genome shotgun (WGS) entry which is preliminary data.</text>
</comment>
<sequence>MTVDTHRPSVFDIGLPPVAYHDARDPKEIHRLIKEARRRSPIALGPYGPEILTYDLVRVVLRDSRFAVPRGIGLVVQGISSGPLWDRVCRLLISLDGAEHHRLRRLVSRAFTPKAAAQMREACTGVITMLVDQYADSGRCDMVTDIAQSYPIPIICQMLGAPREDWRLFSAWAADISKAFGGNVAAAQPAILSAWEQLEAYIEALIDRRCHSLTDDLISELIRAQGEGLTHEELVNLVAILLNAGTDTTRNQLAAAVQILSEHPDQWQVLAEHPELAPQAVEELIRHTPISIGVVRVATQDVVLGGIGIPAGTVVVANTASANRDETVYHQPDHLDITRPEPKPMLTLGGGVHYCLGAHLARVELTEALRVITRRMANVRRTGPAPWRPPTELSGPTALPIAFDPVTDL</sequence>
<proteinExistence type="inferred from homology"/>
<organism evidence="8 9">
    <name type="scientific">Mycobacterium asiaticum</name>
    <dbReference type="NCBI Taxonomy" id="1790"/>
    <lineage>
        <taxon>Bacteria</taxon>
        <taxon>Bacillati</taxon>
        <taxon>Actinomycetota</taxon>
        <taxon>Actinomycetes</taxon>
        <taxon>Mycobacteriales</taxon>
        <taxon>Mycobacteriaceae</taxon>
        <taxon>Mycobacterium</taxon>
    </lineage>
</organism>
<accession>A0A1A3NN23</accession>
<dbReference type="InterPro" id="IPR001128">
    <property type="entry name" value="Cyt_P450"/>
</dbReference>
<dbReference type="SUPFAM" id="SSF48264">
    <property type="entry name" value="Cytochrome P450"/>
    <property type="match status" value="1"/>
</dbReference>
<name>A0A1A3NN23_MYCAS</name>
<evidence type="ECO:0000256" key="2">
    <source>
        <dbReference type="ARBA" id="ARBA00010617"/>
    </source>
</evidence>
<dbReference type="Proteomes" id="UP000093819">
    <property type="component" value="Unassembled WGS sequence"/>
</dbReference>
<dbReference type="GO" id="GO:0004497">
    <property type="term" value="F:monooxygenase activity"/>
    <property type="evidence" value="ECO:0007669"/>
    <property type="project" value="UniProtKB-KW"/>
</dbReference>
<dbReference type="OrthoDB" id="3455208at2"/>
<keyword evidence="3" id="KW-0349">Heme</keyword>
<dbReference type="PANTHER" id="PTHR46696:SF1">
    <property type="entry name" value="CYTOCHROME P450 YJIB-RELATED"/>
    <property type="match status" value="1"/>
</dbReference>
<evidence type="ECO:0000256" key="4">
    <source>
        <dbReference type="ARBA" id="ARBA00022723"/>
    </source>
</evidence>
<evidence type="ECO:0000256" key="6">
    <source>
        <dbReference type="ARBA" id="ARBA00023004"/>
    </source>
</evidence>
<dbReference type="InterPro" id="IPR002397">
    <property type="entry name" value="Cyt_P450_B"/>
</dbReference>
<dbReference type="PRINTS" id="PR00359">
    <property type="entry name" value="BP450"/>
</dbReference>
<dbReference type="InterPro" id="IPR036396">
    <property type="entry name" value="Cyt_P450_sf"/>
</dbReference>
<comment type="cofactor">
    <cofactor evidence="1">
        <name>heme</name>
        <dbReference type="ChEBI" id="CHEBI:30413"/>
    </cofactor>
</comment>
<dbReference type="PANTHER" id="PTHR46696">
    <property type="entry name" value="P450, PUTATIVE (EUROFUNG)-RELATED"/>
    <property type="match status" value="1"/>
</dbReference>
<dbReference type="Gene3D" id="1.10.630.10">
    <property type="entry name" value="Cytochrome P450"/>
    <property type="match status" value="1"/>
</dbReference>